<keyword evidence="2" id="KW-0378">Hydrolase</keyword>
<evidence type="ECO:0000313" key="2">
    <source>
        <dbReference type="EMBL" id="PRD64842.1"/>
    </source>
</evidence>
<evidence type="ECO:0000313" key="3">
    <source>
        <dbReference type="Proteomes" id="UP000238589"/>
    </source>
</evidence>
<evidence type="ECO:0000259" key="1">
    <source>
        <dbReference type="Pfam" id="PF01863"/>
    </source>
</evidence>
<accession>A0A2S9K393</accession>
<dbReference type="InterPro" id="IPR002725">
    <property type="entry name" value="YgjP-like_metallopeptidase"/>
</dbReference>
<protein>
    <submittedName>
        <fullName evidence="2">Metal-dependent hydrolase</fullName>
    </submittedName>
</protein>
<dbReference type="PANTHER" id="PTHR30399:SF1">
    <property type="entry name" value="UTP PYROPHOSPHATASE"/>
    <property type="match status" value="1"/>
</dbReference>
<keyword evidence="3" id="KW-1185">Reference proteome</keyword>
<dbReference type="Pfam" id="PF01863">
    <property type="entry name" value="YgjP-like"/>
    <property type="match status" value="1"/>
</dbReference>
<dbReference type="EMBL" id="PVLQ01000043">
    <property type="protein sequence ID" value="PRD64842.1"/>
    <property type="molecule type" value="Genomic_DNA"/>
</dbReference>
<dbReference type="RefSeq" id="WP_105748872.1">
    <property type="nucleotide sequence ID" value="NZ_PVLQ01000043.1"/>
</dbReference>
<dbReference type="Gene3D" id="3.30.2010.10">
    <property type="entry name" value="Metalloproteases ('zincins'), catalytic domain"/>
    <property type="match status" value="1"/>
</dbReference>
<dbReference type="GO" id="GO:0016787">
    <property type="term" value="F:hydrolase activity"/>
    <property type="evidence" value="ECO:0007669"/>
    <property type="project" value="UniProtKB-KW"/>
</dbReference>
<feature type="domain" description="YgjP-like metallopeptidase" evidence="1">
    <location>
        <begin position="33"/>
        <end position="241"/>
    </location>
</feature>
<proteinExistence type="predicted"/>
<dbReference type="AlphaFoldDB" id="A0A2S9K393"/>
<organism evidence="2 3">
    <name type="scientific">Malikia granosa</name>
    <dbReference type="NCBI Taxonomy" id="263067"/>
    <lineage>
        <taxon>Bacteria</taxon>
        <taxon>Pseudomonadati</taxon>
        <taxon>Pseudomonadota</taxon>
        <taxon>Betaproteobacteria</taxon>
        <taxon>Burkholderiales</taxon>
        <taxon>Comamonadaceae</taxon>
        <taxon>Malikia</taxon>
    </lineage>
</organism>
<comment type="caution">
    <text evidence="2">The sequence shown here is derived from an EMBL/GenBank/DDBJ whole genome shotgun (WGS) entry which is preliminary data.</text>
</comment>
<dbReference type="OrthoDB" id="9811177at2"/>
<gene>
    <name evidence="2" type="ORF">C6P64_12350</name>
</gene>
<sequence>MHVQDSATQHRVAYGDEEIVFTIRRQPSRSVQRVAIHVEPDGRVQVDAPNSASLAEVLAAVRNRCRWISQHIGAAKARLQHVLPHEYVSGESLHYLGRRYRLKVIVDSANATQARMRGAFITVTVPTHDPARIRSALEAWYRHRAREVFTQRLSVIVGPLQWVPELPPLRLQLMKRQWGNCSSAGRITLNPWLVRAPREAIDYVLLHEVCHLKHHNHSRAFYSTLDRHMPDWRKVKERLDERAEDYLRS</sequence>
<dbReference type="InterPro" id="IPR053136">
    <property type="entry name" value="UTP_pyrophosphatase-like"/>
</dbReference>
<dbReference type="PANTHER" id="PTHR30399">
    <property type="entry name" value="UNCHARACTERIZED PROTEIN YGJP"/>
    <property type="match status" value="1"/>
</dbReference>
<reference evidence="2 3" key="1">
    <citation type="submission" date="2018-03" db="EMBL/GenBank/DDBJ databases">
        <title>Comparative genomics illustrates the genes involved in a hyperalkaliphilic mechanisms of Serpentinomonas isolated from highly-alkaline calcium-rich serpentinized springs.</title>
        <authorList>
            <person name="Suzuki S."/>
            <person name="Ishii S."/>
            <person name="Walworth N."/>
            <person name="Bird L."/>
            <person name="Kuenen J.G."/>
            <person name="Nealson K.H."/>
        </authorList>
    </citation>
    <scope>NUCLEOTIDE SEQUENCE [LARGE SCALE GENOMIC DNA]</scope>
    <source>
        <strain evidence="2 3">P1</strain>
    </source>
</reference>
<name>A0A2S9K393_9BURK</name>
<dbReference type="Proteomes" id="UP000238589">
    <property type="component" value="Unassembled WGS sequence"/>
</dbReference>
<dbReference type="CDD" id="cd07344">
    <property type="entry name" value="M48_yhfN_like"/>
    <property type="match status" value="1"/>
</dbReference>